<organism evidence="4 5">
    <name type="scientific">Thalassorhabdus alkalitolerans</name>
    <dbReference type="NCBI Taxonomy" id="2282697"/>
    <lineage>
        <taxon>Bacteria</taxon>
        <taxon>Bacillati</taxon>
        <taxon>Bacillota</taxon>
        <taxon>Bacilli</taxon>
        <taxon>Bacillales</taxon>
        <taxon>Bacillaceae</taxon>
        <taxon>Thalassorhabdus</taxon>
    </lineage>
</organism>
<evidence type="ECO:0000256" key="1">
    <source>
        <dbReference type="ARBA" id="ARBA00023125"/>
    </source>
</evidence>
<reference evidence="5" key="1">
    <citation type="journal article" date="2019" name="Int. J. Syst. Evol. Microbiol.">
        <title>The Global Catalogue of Microorganisms (GCM) 10K type strain sequencing project: providing services to taxonomists for standard genome sequencing and annotation.</title>
        <authorList>
            <consortium name="The Broad Institute Genomics Platform"/>
            <consortium name="The Broad Institute Genome Sequencing Center for Infectious Disease"/>
            <person name="Wu L."/>
            <person name="Ma J."/>
        </authorList>
    </citation>
    <scope>NUCLEOTIDE SEQUENCE [LARGE SCALE GENOMIC DNA]</scope>
    <source>
        <strain evidence="5">CECT 7184</strain>
    </source>
</reference>
<dbReference type="InterPro" id="IPR009057">
    <property type="entry name" value="Homeodomain-like_sf"/>
</dbReference>
<sequence length="190" mass="21658">MPPKTKFTKEQIINAAFEIAKSEGIDSITIRKVADRLGSSIAPIYVNFNDVDELKQAVANKVVQLSQHMIYEENSGNTFRDIGVASLRFAQEYPVLIRDFVMKPNDYFQNHEKEMGSDLVEHMKKDATLEGFTDDELMTILFKMRAFQMGLTIMVANGLLPKEFDLDNMIKISDDVAEDVMIATRVRKEK</sequence>
<evidence type="ECO:0000313" key="4">
    <source>
        <dbReference type="EMBL" id="MFC5711922.1"/>
    </source>
</evidence>
<name>A0ABW0YMF6_9BACI</name>
<proteinExistence type="predicted"/>
<feature type="domain" description="HTH tetR-type" evidence="3">
    <location>
        <begin position="6"/>
        <end position="66"/>
    </location>
</feature>
<evidence type="ECO:0000259" key="3">
    <source>
        <dbReference type="PROSITE" id="PS50977"/>
    </source>
</evidence>
<feature type="DNA-binding region" description="H-T-H motif" evidence="2">
    <location>
        <begin position="29"/>
        <end position="48"/>
    </location>
</feature>
<evidence type="ECO:0000313" key="5">
    <source>
        <dbReference type="Proteomes" id="UP001596142"/>
    </source>
</evidence>
<protein>
    <submittedName>
        <fullName evidence="4">TetR/AcrR family transcriptional regulator</fullName>
    </submittedName>
</protein>
<dbReference type="Gene3D" id="1.10.357.10">
    <property type="entry name" value="Tetracycline Repressor, domain 2"/>
    <property type="match status" value="1"/>
</dbReference>
<dbReference type="RefSeq" id="WP_385938863.1">
    <property type="nucleotide sequence ID" value="NZ_JBHSOZ010000003.1"/>
</dbReference>
<keyword evidence="5" id="KW-1185">Reference proteome</keyword>
<accession>A0ABW0YMF6</accession>
<dbReference type="InterPro" id="IPR001647">
    <property type="entry name" value="HTH_TetR"/>
</dbReference>
<comment type="caution">
    <text evidence="4">The sequence shown here is derived from an EMBL/GenBank/DDBJ whole genome shotgun (WGS) entry which is preliminary data.</text>
</comment>
<keyword evidence="1 2" id="KW-0238">DNA-binding</keyword>
<gene>
    <name evidence="4" type="ORF">ACFPU1_03950</name>
</gene>
<dbReference type="SUPFAM" id="SSF46689">
    <property type="entry name" value="Homeodomain-like"/>
    <property type="match status" value="1"/>
</dbReference>
<dbReference type="Proteomes" id="UP001596142">
    <property type="component" value="Unassembled WGS sequence"/>
</dbReference>
<evidence type="ECO:0000256" key="2">
    <source>
        <dbReference type="PROSITE-ProRule" id="PRU00335"/>
    </source>
</evidence>
<dbReference type="EMBL" id="JBHSOZ010000003">
    <property type="protein sequence ID" value="MFC5711922.1"/>
    <property type="molecule type" value="Genomic_DNA"/>
</dbReference>
<dbReference type="PROSITE" id="PS50977">
    <property type="entry name" value="HTH_TETR_2"/>
    <property type="match status" value="1"/>
</dbReference>